<feature type="transmembrane region" description="Helical" evidence="8">
    <location>
        <begin position="131"/>
        <end position="152"/>
    </location>
</feature>
<reference evidence="11" key="1">
    <citation type="submission" date="2017-02" db="EMBL/GenBank/DDBJ databases">
        <authorList>
            <person name="Varghese N."/>
            <person name="Submissions S."/>
        </authorList>
    </citation>
    <scope>NUCLEOTIDE SEQUENCE [LARGE SCALE GENOMIC DNA]</scope>
    <source>
        <strain evidence="11">DSM 22224</strain>
    </source>
</reference>
<evidence type="ECO:0000313" key="10">
    <source>
        <dbReference type="EMBL" id="SKA11459.1"/>
    </source>
</evidence>
<evidence type="ECO:0000256" key="2">
    <source>
        <dbReference type="ARBA" id="ARBA00022475"/>
    </source>
</evidence>
<feature type="transmembrane region" description="Helical" evidence="8">
    <location>
        <begin position="74"/>
        <end position="96"/>
    </location>
</feature>
<keyword evidence="3 10" id="KW-0328">Glycosyltransferase</keyword>
<feature type="transmembrane region" description="Helical" evidence="8">
    <location>
        <begin position="40"/>
        <end position="62"/>
    </location>
</feature>
<comment type="subcellular location">
    <subcellularLocation>
        <location evidence="1">Cell membrane</location>
        <topology evidence="1">Multi-pass membrane protein</topology>
    </subcellularLocation>
</comment>
<dbReference type="AlphaFoldDB" id="A0A1T4R6A7"/>
<feature type="transmembrane region" description="Helical" evidence="8">
    <location>
        <begin position="182"/>
        <end position="213"/>
    </location>
</feature>
<dbReference type="PANTHER" id="PTHR33908">
    <property type="entry name" value="MANNOSYLTRANSFERASE YKCB-RELATED"/>
    <property type="match status" value="1"/>
</dbReference>
<feature type="transmembrane region" description="Helical" evidence="8">
    <location>
        <begin position="300"/>
        <end position="317"/>
    </location>
</feature>
<evidence type="ECO:0000256" key="4">
    <source>
        <dbReference type="ARBA" id="ARBA00022679"/>
    </source>
</evidence>
<evidence type="ECO:0000313" key="11">
    <source>
        <dbReference type="Proteomes" id="UP000190367"/>
    </source>
</evidence>
<organism evidence="10 11">
    <name type="scientific">Chitinophaga eiseniae</name>
    <dbReference type="NCBI Taxonomy" id="634771"/>
    <lineage>
        <taxon>Bacteria</taxon>
        <taxon>Pseudomonadati</taxon>
        <taxon>Bacteroidota</taxon>
        <taxon>Chitinophagia</taxon>
        <taxon>Chitinophagales</taxon>
        <taxon>Chitinophagaceae</taxon>
        <taxon>Chitinophaga</taxon>
    </lineage>
</organism>
<accession>A0A1T4R6A7</accession>
<gene>
    <name evidence="10" type="ORF">SAMN04488128_102884</name>
</gene>
<dbReference type="GO" id="GO:0005886">
    <property type="term" value="C:plasma membrane"/>
    <property type="evidence" value="ECO:0007669"/>
    <property type="project" value="UniProtKB-SubCell"/>
</dbReference>
<dbReference type="InterPro" id="IPR038731">
    <property type="entry name" value="RgtA/B/C-like"/>
</dbReference>
<feature type="transmembrane region" description="Helical" evidence="8">
    <location>
        <begin position="352"/>
        <end position="375"/>
    </location>
</feature>
<evidence type="ECO:0000256" key="5">
    <source>
        <dbReference type="ARBA" id="ARBA00022692"/>
    </source>
</evidence>
<sequence>MTVLLKGSFPLFFADNIIQVPVIDQSKSYSMELSQRRTSLLLLLLFLVFKMAFQYTVVNPAFELHRDEYLHLDMGYHLAAGYLSVPPFTAFNSLLVRWLGGGEYWVRFFPALYGALTMVVIWRMVRFLGGGLYAQALALSLFVCSAFSRLNVLYQPNSFDVLVWALLCWLMMRYLQSQQGKWLLWAGVVAGIGVLNKYTVMVLLAGWLVALLLSSHRRIFREKALYLGALIALALAAPNLVWQIQQGFPVLHHMKELATTQLVHVNRMDFAADQFIFFFGGAFLIVAAFAGLFFYWPYRLYRVILLMYVLVILLLIYMRAKSYYALGLYPVLIAFGSTYWERVFRNGWTRYLRILWLAVVVLPFVYLLNVVFPVLSPAQIQEKSGKFAALGMLRWEDGKNHALPQDFADMLGWGETAQLAMQAWQRVPEHDRKNTLVLCENYGEAGAVNYYNRGRMPAAVSFSADYVYWFPPLDSLQYIVLVGETPSEAYRPLIGKMEKIGSLEDSLAREHGAPVYLLSGLSPQVPALLRKAVQERQRSYRY</sequence>
<evidence type="ECO:0000256" key="1">
    <source>
        <dbReference type="ARBA" id="ARBA00004651"/>
    </source>
</evidence>
<keyword evidence="6 8" id="KW-1133">Transmembrane helix</keyword>
<name>A0A1T4R6A7_9BACT</name>
<keyword evidence="7 8" id="KW-0472">Membrane</keyword>
<feature type="transmembrane region" description="Helical" evidence="8">
    <location>
        <begin position="275"/>
        <end position="295"/>
    </location>
</feature>
<keyword evidence="2" id="KW-1003">Cell membrane</keyword>
<dbReference type="Pfam" id="PF13231">
    <property type="entry name" value="PMT_2"/>
    <property type="match status" value="1"/>
</dbReference>
<evidence type="ECO:0000256" key="6">
    <source>
        <dbReference type="ARBA" id="ARBA00022989"/>
    </source>
</evidence>
<feature type="transmembrane region" description="Helical" evidence="8">
    <location>
        <begin position="323"/>
        <end position="340"/>
    </location>
</feature>
<evidence type="ECO:0000259" key="9">
    <source>
        <dbReference type="Pfam" id="PF13231"/>
    </source>
</evidence>
<keyword evidence="4 10" id="KW-0808">Transferase</keyword>
<keyword evidence="5 8" id="KW-0812">Transmembrane</keyword>
<feature type="transmembrane region" description="Helical" evidence="8">
    <location>
        <begin position="159"/>
        <end position="176"/>
    </location>
</feature>
<dbReference type="InterPro" id="IPR050297">
    <property type="entry name" value="LipidA_mod_glycosyltrf_83"/>
</dbReference>
<dbReference type="Proteomes" id="UP000190367">
    <property type="component" value="Unassembled WGS sequence"/>
</dbReference>
<dbReference type="GO" id="GO:0009103">
    <property type="term" value="P:lipopolysaccharide biosynthetic process"/>
    <property type="evidence" value="ECO:0007669"/>
    <property type="project" value="UniProtKB-ARBA"/>
</dbReference>
<feature type="transmembrane region" description="Helical" evidence="8">
    <location>
        <begin position="108"/>
        <end position="125"/>
    </location>
</feature>
<proteinExistence type="predicted"/>
<dbReference type="GO" id="GO:0016763">
    <property type="term" value="F:pentosyltransferase activity"/>
    <property type="evidence" value="ECO:0007669"/>
    <property type="project" value="TreeGrafter"/>
</dbReference>
<evidence type="ECO:0000256" key="8">
    <source>
        <dbReference type="SAM" id="Phobius"/>
    </source>
</evidence>
<feature type="domain" description="Glycosyltransferase RgtA/B/C/D-like" evidence="9">
    <location>
        <begin position="86"/>
        <end position="242"/>
    </location>
</feature>
<dbReference type="PANTHER" id="PTHR33908:SF11">
    <property type="entry name" value="MEMBRANE PROTEIN"/>
    <property type="match status" value="1"/>
</dbReference>
<keyword evidence="11" id="KW-1185">Reference proteome</keyword>
<evidence type="ECO:0000256" key="3">
    <source>
        <dbReference type="ARBA" id="ARBA00022676"/>
    </source>
</evidence>
<dbReference type="EMBL" id="FUWZ01000002">
    <property type="protein sequence ID" value="SKA11459.1"/>
    <property type="molecule type" value="Genomic_DNA"/>
</dbReference>
<protein>
    <submittedName>
        <fullName evidence="10">Dolichyl-phosphate-mannose-protein mannosyltransferase</fullName>
    </submittedName>
</protein>
<feature type="transmembrane region" description="Helical" evidence="8">
    <location>
        <begin position="225"/>
        <end position="244"/>
    </location>
</feature>
<evidence type="ECO:0000256" key="7">
    <source>
        <dbReference type="ARBA" id="ARBA00023136"/>
    </source>
</evidence>